<dbReference type="Gene3D" id="2.40.10.220">
    <property type="entry name" value="predicted glycosyltransferase like domains"/>
    <property type="match status" value="1"/>
</dbReference>
<dbReference type="RefSeq" id="WP_369666041.1">
    <property type="nucleotide sequence ID" value="NZ_JBDKXB010000004.1"/>
</dbReference>
<dbReference type="Proteomes" id="UP001564408">
    <property type="component" value="Unassembled WGS sequence"/>
</dbReference>
<dbReference type="SUPFAM" id="SSF141371">
    <property type="entry name" value="PilZ domain-like"/>
    <property type="match status" value="1"/>
</dbReference>
<dbReference type="Pfam" id="PF07238">
    <property type="entry name" value="PilZ"/>
    <property type="match status" value="1"/>
</dbReference>
<name>A0ABV4BB17_9GAMM</name>
<sequence>MAKEPSDKERKQGSRAHPRLAMTIPVRVDLPGGRESHLVQNQDISWGGVKFLVPKDAIHGVDSVTVTFPWSNGKKISADAEIVRTEQIDDQHALVAARFSSLSTRDQQRLERLLTMLQTTDQAPAESTPTDPMVPSLELLFDDEEEIRLKLAEIARGTLSITVFESYEPKQSIRFVLGGIGDIPALRLRARVEDVDILNTSSLSGWPMYQLRLGFEHPLSELRAAAETLIAELPKRRFRGQEESEGDLEEEV</sequence>
<dbReference type="EMBL" id="JBDKXB010000004">
    <property type="protein sequence ID" value="MEY6431658.1"/>
    <property type="molecule type" value="Genomic_DNA"/>
</dbReference>
<accession>A0ABV4BB17</accession>
<organism evidence="2 3">
    <name type="scientific">Thioalkalicoccus limnaeus</name>
    <dbReference type="NCBI Taxonomy" id="120681"/>
    <lineage>
        <taxon>Bacteria</taxon>
        <taxon>Pseudomonadati</taxon>
        <taxon>Pseudomonadota</taxon>
        <taxon>Gammaproteobacteria</taxon>
        <taxon>Chromatiales</taxon>
        <taxon>Chromatiaceae</taxon>
        <taxon>Thioalkalicoccus</taxon>
    </lineage>
</organism>
<dbReference type="InterPro" id="IPR009875">
    <property type="entry name" value="PilZ_domain"/>
</dbReference>
<keyword evidence="3" id="KW-1185">Reference proteome</keyword>
<comment type="caution">
    <text evidence="2">The sequence shown here is derived from an EMBL/GenBank/DDBJ whole genome shotgun (WGS) entry which is preliminary data.</text>
</comment>
<reference evidence="2 3" key="1">
    <citation type="submission" date="2024-05" db="EMBL/GenBank/DDBJ databases">
        <title>Genome Sequence and Characterization of the New Strain Purple Sulfur Bacterium of Genus Thioalkalicoccus.</title>
        <authorList>
            <person name="Bryantseva I.A."/>
            <person name="Kyndt J.A."/>
            <person name="Imhoff J.F."/>
        </authorList>
    </citation>
    <scope>NUCLEOTIDE SEQUENCE [LARGE SCALE GENOMIC DNA]</scope>
    <source>
        <strain evidence="2 3">Um2</strain>
    </source>
</reference>
<gene>
    <name evidence="2" type="ORF">ABC977_04460</name>
</gene>
<proteinExistence type="predicted"/>
<evidence type="ECO:0000259" key="1">
    <source>
        <dbReference type="Pfam" id="PF07238"/>
    </source>
</evidence>
<evidence type="ECO:0000313" key="3">
    <source>
        <dbReference type="Proteomes" id="UP001564408"/>
    </source>
</evidence>
<evidence type="ECO:0000313" key="2">
    <source>
        <dbReference type="EMBL" id="MEY6431658.1"/>
    </source>
</evidence>
<feature type="domain" description="PilZ" evidence="1">
    <location>
        <begin position="15"/>
        <end position="114"/>
    </location>
</feature>
<protein>
    <submittedName>
        <fullName evidence="2">PilZ domain-containing protein</fullName>
    </submittedName>
</protein>